<dbReference type="SUPFAM" id="SSF160574">
    <property type="entry name" value="BT0923-like"/>
    <property type="match status" value="1"/>
</dbReference>
<dbReference type="AlphaFoldDB" id="A0A372NZQ1"/>
<dbReference type="Gene3D" id="3.10.450.360">
    <property type="match status" value="1"/>
</dbReference>
<gene>
    <name evidence="3" type="ORF">D0C36_08755</name>
</gene>
<comment type="caution">
    <text evidence="3">The sequence shown here is derived from an EMBL/GenBank/DDBJ whole genome shotgun (WGS) entry which is preliminary data.</text>
</comment>
<evidence type="ECO:0000256" key="1">
    <source>
        <dbReference type="SAM" id="SignalP"/>
    </source>
</evidence>
<reference evidence="3 4" key="1">
    <citation type="submission" date="2018-08" db="EMBL/GenBank/DDBJ databases">
        <title>Mucilaginibacter sp. MYSH2.</title>
        <authorList>
            <person name="Seo T."/>
        </authorList>
    </citation>
    <scope>NUCLEOTIDE SEQUENCE [LARGE SCALE GENOMIC DNA]</scope>
    <source>
        <strain evidence="3 4">MYSH2</strain>
    </source>
</reference>
<feature type="signal peptide" evidence="1">
    <location>
        <begin position="1"/>
        <end position="22"/>
    </location>
</feature>
<keyword evidence="4" id="KW-1185">Reference proteome</keyword>
<dbReference type="Proteomes" id="UP000264217">
    <property type="component" value="Unassembled WGS sequence"/>
</dbReference>
<evidence type="ECO:0000313" key="4">
    <source>
        <dbReference type="Proteomes" id="UP000264217"/>
    </source>
</evidence>
<feature type="domain" description="Putative beta-lactamase-inhibitor-like PepSY-like" evidence="2">
    <location>
        <begin position="58"/>
        <end position="141"/>
    </location>
</feature>
<protein>
    <recommendedName>
        <fullName evidence="2">Putative beta-lactamase-inhibitor-like PepSY-like domain-containing protein</fullName>
    </recommendedName>
</protein>
<dbReference type="RefSeq" id="WP_117391140.1">
    <property type="nucleotide sequence ID" value="NZ_QWDC01000001.1"/>
</dbReference>
<dbReference type="EMBL" id="QWDC01000001">
    <property type="protein sequence ID" value="RFZ95590.1"/>
    <property type="molecule type" value="Genomic_DNA"/>
</dbReference>
<proteinExistence type="predicted"/>
<evidence type="ECO:0000259" key="2">
    <source>
        <dbReference type="Pfam" id="PF11396"/>
    </source>
</evidence>
<feature type="chain" id="PRO_5016589727" description="Putative beta-lactamase-inhibitor-like PepSY-like domain-containing protein" evidence="1">
    <location>
        <begin position="23"/>
        <end position="145"/>
    </location>
</feature>
<dbReference type="OrthoDB" id="1121502at2"/>
<accession>A0A372NZQ1</accession>
<keyword evidence="1" id="KW-0732">Signal</keyword>
<dbReference type="InterPro" id="IPR021533">
    <property type="entry name" value="PepSY-like"/>
</dbReference>
<name>A0A372NZQ1_9SPHI</name>
<evidence type="ECO:0000313" key="3">
    <source>
        <dbReference type="EMBL" id="RFZ95590.1"/>
    </source>
</evidence>
<organism evidence="3 4">
    <name type="scientific">Mucilaginibacter conchicola</name>
    <dbReference type="NCBI Taxonomy" id="2303333"/>
    <lineage>
        <taxon>Bacteria</taxon>
        <taxon>Pseudomonadati</taxon>
        <taxon>Bacteroidota</taxon>
        <taxon>Sphingobacteriia</taxon>
        <taxon>Sphingobacteriales</taxon>
        <taxon>Sphingobacteriaceae</taxon>
        <taxon>Mucilaginibacter</taxon>
    </lineage>
</organism>
<dbReference type="Pfam" id="PF11396">
    <property type="entry name" value="PepSY_like"/>
    <property type="match status" value="1"/>
</dbReference>
<sequence>MKNLKITAATLVAIAIGSVGMAQSIPSTQVPQVVKATFEKTFPAVKRVKWEKEKGDFEAGFKQGATEMSAVFKADGSLAETEAEIKPTDLPGNVMVYIKDHYKGAKIKEAAKITKANGEVNYEAEVNGKDILFDSSGNFIKVAAD</sequence>